<comment type="similarity">
    <text evidence="1">Belongs to the phospholipid scramblase family.</text>
</comment>
<reference evidence="2" key="1">
    <citation type="submission" date="2021-01" db="EMBL/GenBank/DDBJ databases">
        <authorList>
            <person name="Corre E."/>
            <person name="Pelletier E."/>
            <person name="Niang G."/>
            <person name="Scheremetjew M."/>
            <person name="Finn R."/>
            <person name="Kale V."/>
            <person name="Holt S."/>
            <person name="Cochrane G."/>
            <person name="Meng A."/>
            <person name="Brown T."/>
            <person name="Cohen L."/>
        </authorList>
    </citation>
    <scope>NUCLEOTIDE SEQUENCE</scope>
    <source>
        <strain evidence="2">Isolate 1302-5</strain>
    </source>
</reference>
<accession>A0A7S4NES8</accession>
<sequence>MAENESSKAEARPELTTDLTSISGVVIHQSAQPGEAISQAFGIPFEAKNKYVVSAIPDGASVVSSSSDAKLWQPSLEDIKSLPELFIAKEDSDCFTRVLFTFCGCRALRPMEIRIKELGRDTSTYMHKPFKCGGPLCCPLEMQVANEGGGNIGSVKENFDPYCSKCFECCCTCTVYHNVYPSSTPVAPSTKSMERDGELGEPKYELKFNTCCCGDNNNFCGATCFNHNSFFQIRDPSSEKVVGNIQKLFAPSSDSGCSGVLRCCFGYDTFAITFPEGSSHEDRMTLIAGIMQAEFQIWEKDQD</sequence>
<evidence type="ECO:0008006" key="3">
    <source>
        <dbReference type="Google" id="ProtNLM"/>
    </source>
</evidence>
<dbReference type="PANTHER" id="PTHR23248">
    <property type="entry name" value="PHOSPHOLIPID SCRAMBLASE-RELATED"/>
    <property type="match status" value="1"/>
</dbReference>
<evidence type="ECO:0000313" key="2">
    <source>
        <dbReference type="EMBL" id="CAE2284416.1"/>
    </source>
</evidence>
<dbReference type="InterPro" id="IPR005552">
    <property type="entry name" value="Scramblase"/>
</dbReference>
<dbReference type="GO" id="GO:0017128">
    <property type="term" value="F:phospholipid scramblase activity"/>
    <property type="evidence" value="ECO:0007669"/>
    <property type="project" value="InterPro"/>
</dbReference>
<proteinExistence type="inferred from homology"/>
<dbReference type="GO" id="GO:0005886">
    <property type="term" value="C:plasma membrane"/>
    <property type="evidence" value="ECO:0007669"/>
    <property type="project" value="TreeGrafter"/>
</dbReference>
<dbReference type="PANTHER" id="PTHR23248:SF9">
    <property type="entry name" value="PHOSPHOLIPID SCRAMBLASE"/>
    <property type="match status" value="1"/>
</dbReference>
<dbReference type="EMBL" id="HBKQ01057851">
    <property type="protein sequence ID" value="CAE2284416.1"/>
    <property type="molecule type" value="Transcribed_RNA"/>
</dbReference>
<dbReference type="AlphaFoldDB" id="A0A7S4NES8"/>
<organism evidence="2">
    <name type="scientific">Odontella aurita</name>
    <dbReference type="NCBI Taxonomy" id="265563"/>
    <lineage>
        <taxon>Eukaryota</taxon>
        <taxon>Sar</taxon>
        <taxon>Stramenopiles</taxon>
        <taxon>Ochrophyta</taxon>
        <taxon>Bacillariophyta</taxon>
        <taxon>Mediophyceae</taxon>
        <taxon>Biddulphiophycidae</taxon>
        <taxon>Eupodiscales</taxon>
        <taxon>Odontellaceae</taxon>
        <taxon>Odontella</taxon>
    </lineage>
</organism>
<gene>
    <name evidence="2" type="ORF">OAUR00152_LOCUS39516</name>
</gene>
<evidence type="ECO:0000256" key="1">
    <source>
        <dbReference type="ARBA" id="ARBA00005350"/>
    </source>
</evidence>
<protein>
    <recommendedName>
        <fullName evidence="3">Phospholipid scramblase</fullName>
    </recommendedName>
</protein>
<name>A0A7S4NES8_9STRA</name>